<sequence length="120" mass="12426">MKDFDIYWQDAVAMLAGVWLALVLGLEISSLTIAEGWLTYVAGCCAAMFASAGFTSKVPAFSWAAAATGVIAILTPLVISPTDNTLVLVSMLAGGAVITLLSAWSAVIKKNASKQEAKAS</sequence>
<dbReference type="AlphaFoldDB" id="A0A2Z4FJM7"/>
<name>A0A2Z4FJM7_9DELT</name>
<organism evidence="1 2">
    <name type="scientific">Bradymonas sediminis</name>
    <dbReference type="NCBI Taxonomy" id="1548548"/>
    <lineage>
        <taxon>Bacteria</taxon>
        <taxon>Deltaproteobacteria</taxon>
        <taxon>Bradymonadales</taxon>
        <taxon>Bradymonadaceae</taxon>
        <taxon>Bradymonas</taxon>
    </lineage>
</organism>
<dbReference type="RefSeq" id="WP_111332957.1">
    <property type="nucleotide sequence ID" value="NZ_CP030032.1"/>
</dbReference>
<keyword evidence="2" id="KW-1185">Reference proteome</keyword>
<gene>
    <name evidence="1" type="ORF">DN745_05890</name>
</gene>
<evidence type="ECO:0000313" key="2">
    <source>
        <dbReference type="Proteomes" id="UP000249799"/>
    </source>
</evidence>
<proteinExistence type="predicted"/>
<reference evidence="1 2" key="1">
    <citation type="submission" date="2018-06" db="EMBL/GenBank/DDBJ databases">
        <title>Lujinxingia sediminis gen. nov. sp. nov., a new facultative anaerobic member of the class Deltaproteobacteria, and proposal of Lujinxingaceae fam. nov.</title>
        <authorList>
            <person name="Guo L.-Y."/>
            <person name="Li C.-M."/>
            <person name="Wang S."/>
            <person name="Du Z.-J."/>
        </authorList>
    </citation>
    <scope>NUCLEOTIDE SEQUENCE [LARGE SCALE GENOMIC DNA]</scope>
    <source>
        <strain evidence="1 2">FA350</strain>
    </source>
</reference>
<dbReference type="Proteomes" id="UP000249799">
    <property type="component" value="Chromosome"/>
</dbReference>
<dbReference type="EMBL" id="CP030032">
    <property type="protein sequence ID" value="AWV88894.1"/>
    <property type="molecule type" value="Genomic_DNA"/>
</dbReference>
<protein>
    <submittedName>
        <fullName evidence="1">Uncharacterized protein</fullName>
    </submittedName>
</protein>
<dbReference type="KEGG" id="bsed:DN745_05890"/>
<evidence type="ECO:0000313" key="1">
    <source>
        <dbReference type="EMBL" id="AWV88894.1"/>
    </source>
</evidence>
<accession>A0A2Z4FJM7</accession>